<dbReference type="PANTHER" id="PTHR47019:SF1">
    <property type="entry name" value="LIPID II FLIPPASE MURJ"/>
    <property type="match status" value="1"/>
</dbReference>
<comment type="subcellular location">
    <subcellularLocation>
        <location evidence="1 8">Cell membrane</location>
        <topology evidence="1 8">Multi-pass membrane protein</topology>
    </subcellularLocation>
</comment>
<feature type="transmembrane region" description="Helical" evidence="8">
    <location>
        <begin position="164"/>
        <end position="186"/>
    </location>
</feature>
<dbReference type="GO" id="GO:0008360">
    <property type="term" value="P:regulation of cell shape"/>
    <property type="evidence" value="ECO:0007669"/>
    <property type="project" value="UniProtKB-UniRule"/>
</dbReference>
<feature type="transmembrane region" description="Helical" evidence="8">
    <location>
        <begin position="12"/>
        <end position="32"/>
    </location>
</feature>
<keyword evidence="5 8" id="KW-0573">Peptidoglycan synthesis</keyword>
<feature type="transmembrane region" description="Helical" evidence="8">
    <location>
        <begin position="388"/>
        <end position="406"/>
    </location>
</feature>
<dbReference type="Pfam" id="PF03023">
    <property type="entry name" value="MurJ"/>
    <property type="match status" value="1"/>
</dbReference>
<dbReference type="PRINTS" id="PR01806">
    <property type="entry name" value="VIRFACTRMVIN"/>
</dbReference>
<proteinExistence type="inferred from homology"/>
<dbReference type="PANTHER" id="PTHR47019">
    <property type="entry name" value="LIPID II FLIPPASE MURJ"/>
    <property type="match status" value="1"/>
</dbReference>
<keyword evidence="8 9" id="KW-0813">Transport</keyword>
<comment type="similarity">
    <text evidence="8 9">Belongs to the MurJ/MviN family.</text>
</comment>
<comment type="function">
    <text evidence="8 9">Involved in peptidoglycan biosynthesis. Transports lipid-linked peptidoglycan precursors from the inner to the outer leaflet of the cytoplasmic membrane.</text>
</comment>
<evidence type="ECO:0000256" key="6">
    <source>
        <dbReference type="ARBA" id="ARBA00022989"/>
    </source>
</evidence>
<feature type="transmembrane region" description="Helical" evidence="8">
    <location>
        <begin position="250"/>
        <end position="272"/>
    </location>
</feature>
<dbReference type="GO" id="GO:0071555">
    <property type="term" value="P:cell wall organization"/>
    <property type="evidence" value="ECO:0007669"/>
    <property type="project" value="UniProtKB-UniRule"/>
</dbReference>
<feature type="transmembrane region" description="Helical" evidence="8">
    <location>
        <begin position="192"/>
        <end position="213"/>
    </location>
</feature>
<feature type="transmembrane region" description="Helical" evidence="8">
    <location>
        <begin position="412"/>
        <end position="432"/>
    </location>
</feature>
<organism evidence="10 11">
    <name type="scientific">Candidatus Uhrbacteria bacterium GW2011_GWC1_41_20</name>
    <dbReference type="NCBI Taxonomy" id="1618983"/>
    <lineage>
        <taxon>Bacteria</taxon>
        <taxon>Candidatus Uhriibacteriota</taxon>
    </lineage>
</organism>
<dbReference type="NCBIfam" id="TIGR01695">
    <property type="entry name" value="murJ_mviN"/>
    <property type="match status" value="1"/>
</dbReference>
<evidence type="ECO:0000256" key="8">
    <source>
        <dbReference type="HAMAP-Rule" id="MF_02078"/>
    </source>
</evidence>
<evidence type="ECO:0000256" key="2">
    <source>
        <dbReference type="ARBA" id="ARBA00022475"/>
    </source>
</evidence>
<name>A0A0G0YD77_9BACT</name>
<evidence type="ECO:0000313" key="10">
    <source>
        <dbReference type="EMBL" id="KKR98297.1"/>
    </source>
</evidence>
<evidence type="ECO:0000256" key="1">
    <source>
        <dbReference type="ARBA" id="ARBA00004651"/>
    </source>
</evidence>
<dbReference type="GO" id="GO:0009252">
    <property type="term" value="P:peptidoglycan biosynthetic process"/>
    <property type="evidence" value="ECO:0007669"/>
    <property type="project" value="UniProtKB-UniRule"/>
</dbReference>
<dbReference type="GO" id="GO:0034204">
    <property type="term" value="P:lipid translocation"/>
    <property type="evidence" value="ECO:0007669"/>
    <property type="project" value="TreeGrafter"/>
</dbReference>
<protein>
    <recommendedName>
        <fullName evidence="8">Probable lipid II flippase MurJ</fullName>
    </recommendedName>
</protein>
<evidence type="ECO:0000256" key="9">
    <source>
        <dbReference type="PIRNR" id="PIRNR002869"/>
    </source>
</evidence>
<keyword evidence="7 8" id="KW-0472">Membrane</keyword>
<dbReference type="HAMAP" id="MF_02078">
    <property type="entry name" value="MurJ_MviN"/>
    <property type="match status" value="1"/>
</dbReference>
<feature type="transmembrane region" description="Helical" evidence="8">
    <location>
        <begin position="278"/>
        <end position="300"/>
    </location>
</feature>
<dbReference type="GO" id="GO:0005886">
    <property type="term" value="C:plasma membrane"/>
    <property type="evidence" value="ECO:0007669"/>
    <property type="project" value="UniProtKB-SubCell"/>
</dbReference>
<dbReference type="CDD" id="cd13123">
    <property type="entry name" value="MATE_MurJ_like"/>
    <property type="match status" value="1"/>
</dbReference>
<feature type="transmembrane region" description="Helical" evidence="8">
    <location>
        <begin position="483"/>
        <end position="505"/>
    </location>
</feature>
<dbReference type="GO" id="GO:0015648">
    <property type="term" value="F:lipid-linked peptidoglycan transporter activity"/>
    <property type="evidence" value="ECO:0007669"/>
    <property type="project" value="UniProtKB-UniRule"/>
</dbReference>
<keyword evidence="8 9" id="KW-0961">Cell wall biogenesis/degradation</keyword>
<gene>
    <name evidence="8" type="primary">murJ</name>
    <name evidence="10" type="ORF">UU50_C0019G0005</name>
</gene>
<dbReference type="PIRSF" id="PIRSF002869">
    <property type="entry name" value="MviN"/>
    <property type="match status" value="1"/>
</dbReference>
<keyword evidence="3 8" id="KW-0812">Transmembrane</keyword>
<evidence type="ECO:0000256" key="5">
    <source>
        <dbReference type="ARBA" id="ARBA00022984"/>
    </source>
</evidence>
<dbReference type="Proteomes" id="UP000033930">
    <property type="component" value="Unassembled WGS sequence"/>
</dbReference>
<dbReference type="EMBL" id="LCAW01000019">
    <property type="protein sequence ID" value="KKR98297.1"/>
    <property type="molecule type" value="Genomic_DNA"/>
</dbReference>
<evidence type="ECO:0000256" key="7">
    <source>
        <dbReference type="ARBA" id="ARBA00023136"/>
    </source>
</evidence>
<evidence type="ECO:0000256" key="3">
    <source>
        <dbReference type="ARBA" id="ARBA00022692"/>
    </source>
</evidence>
<comment type="caution">
    <text evidence="10">The sequence shown here is derived from an EMBL/GenBank/DDBJ whole genome shotgun (WGS) entry which is preliminary data.</text>
</comment>
<feature type="transmembrane region" description="Helical" evidence="8">
    <location>
        <begin position="52"/>
        <end position="76"/>
    </location>
</feature>
<evidence type="ECO:0000313" key="11">
    <source>
        <dbReference type="Proteomes" id="UP000033930"/>
    </source>
</evidence>
<evidence type="ECO:0000256" key="4">
    <source>
        <dbReference type="ARBA" id="ARBA00022960"/>
    </source>
</evidence>
<sequence>MIPWFKRRSETITSAAAIVASFSILSRVVGFVRDRILAGEFGAGDTLDVYFAAFRIPDLLFQLMVVGALSASFIPLFTKHLKDKSDGKEWELTNKILNLVALAFGLMILLAIAFIEPLSSIVAPGFDAGKLDSLVSMARIMFGAQFILAISMVFGSVLQGVRNFFIFSLAPIFYNVGIIAGAVFFVPLMGDIGLAWGVVFGAFLHFVLQYIGVKSLGYAYRPIFILKDKDVLFTIKHMVPRVLGLAVNQLNFLLMTIIASTLAVGSITILQFAYNLNFFAVGIIGVSYAVASFPSLCELYNKGKKKEMVETFSRTTRQMLLFLVPATILFLMLRAQVVRLVVGAGAFDWDATILTANTLGFFVLTLAPQSIVYLLVRMYFAQENTKAPFIFGSISAMVFAITAMLTTQVYGVLGLGVAYSLSVIVQFILLWTSLRMRMGSLEEKKIMSALWKMIVAGSLCAFSVQGMKYLIGGWLGLETFWSVFAQLIIAGGIGGLVYVLSAYAFDCEEMRAFVFGIKRKFLKASKPQETIAPQL</sequence>
<feature type="transmembrane region" description="Helical" evidence="8">
    <location>
        <begin position="453"/>
        <end position="471"/>
    </location>
</feature>
<accession>A0A0G0YD77</accession>
<dbReference type="AlphaFoldDB" id="A0A0G0YD77"/>
<reference evidence="10 11" key="1">
    <citation type="journal article" date="2015" name="Nature">
        <title>rRNA introns, odd ribosomes, and small enigmatic genomes across a large radiation of phyla.</title>
        <authorList>
            <person name="Brown C.T."/>
            <person name="Hug L.A."/>
            <person name="Thomas B.C."/>
            <person name="Sharon I."/>
            <person name="Castelle C.J."/>
            <person name="Singh A."/>
            <person name="Wilkins M.J."/>
            <person name="Williams K.H."/>
            <person name="Banfield J.F."/>
        </authorList>
    </citation>
    <scope>NUCLEOTIDE SEQUENCE [LARGE SCALE GENOMIC DNA]</scope>
</reference>
<keyword evidence="6 8" id="KW-1133">Transmembrane helix</keyword>
<feature type="transmembrane region" description="Helical" evidence="8">
    <location>
        <begin position="354"/>
        <end position="376"/>
    </location>
</feature>
<dbReference type="UniPathway" id="UPA00219"/>
<dbReference type="InterPro" id="IPR051050">
    <property type="entry name" value="Lipid_II_flippase_MurJ/MviN"/>
</dbReference>
<feature type="transmembrane region" description="Helical" evidence="8">
    <location>
        <begin position="320"/>
        <end position="342"/>
    </location>
</feature>
<dbReference type="InterPro" id="IPR004268">
    <property type="entry name" value="MurJ"/>
</dbReference>
<keyword evidence="4 8" id="KW-0133">Cell shape</keyword>
<comment type="pathway">
    <text evidence="8">Cell wall biogenesis; peptidoglycan biosynthesis.</text>
</comment>
<keyword evidence="2 8" id="KW-1003">Cell membrane</keyword>
<feature type="transmembrane region" description="Helical" evidence="8">
    <location>
        <begin position="135"/>
        <end position="157"/>
    </location>
</feature>
<feature type="transmembrane region" description="Helical" evidence="8">
    <location>
        <begin position="96"/>
        <end position="115"/>
    </location>
</feature>